<evidence type="ECO:0000313" key="3">
    <source>
        <dbReference type="Proteomes" id="UP000298714"/>
    </source>
</evidence>
<accession>A0A4D7C7J7</accession>
<protein>
    <recommendedName>
        <fullName evidence="4">DUF1049 domain-containing protein</fullName>
    </recommendedName>
</protein>
<keyword evidence="1" id="KW-0472">Membrane</keyword>
<keyword evidence="1" id="KW-0812">Transmembrane</keyword>
<proteinExistence type="predicted"/>
<evidence type="ECO:0000256" key="1">
    <source>
        <dbReference type="SAM" id="Phobius"/>
    </source>
</evidence>
<dbReference type="RefSeq" id="WP_222874045.1">
    <property type="nucleotide sequence ID" value="NZ_CP039704.1"/>
</dbReference>
<feature type="transmembrane region" description="Helical" evidence="1">
    <location>
        <begin position="41"/>
        <end position="63"/>
    </location>
</feature>
<reference evidence="3" key="1">
    <citation type="submission" date="2019-04" db="EMBL/GenBank/DDBJ databases">
        <title>Complete genome sequence of Sphingomonas sp. W1-2-3.</title>
        <authorList>
            <person name="Im W.T."/>
        </authorList>
    </citation>
    <scope>NUCLEOTIDE SEQUENCE [LARGE SCALE GENOMIC DNA]</scope>
    <source>
        <strain evidence="3">W1-2-3</strain>
    </source>
</reference>
<dbReference type="KEGG" id="hgn:E6W36_05575"/>
<sequence length="115" mass="12813">MRIVTLLFSILLAAAFAWFSARNWMEVTLNLTRDLVMVLPLPLLLAVFALVLILPMMLLHAFVRWGLRRRISRLEKLIVNKDAEIATLRGRRGAPAEPAAVGIGGETLPIAREAL</sequence>
<gene>
    <name evidence="2" type="ORF">E6W36_05575</name>
</gene>
<evidence type="ECO:0008006" key="4">
    <source>
        <dbReference type="Google" id="ProtNLM"/>
    </source>
</evidence>
<dbReference type="EMBL" id="CP039704">
    <property type="protein sequence ID" value="QCI79218.1"/>
    <property type="molecule type" value="Genomic_DNA"/>
</dbReference>
<organism evidence="2 3">
    <name type="scientific">Hankyongella ginsenosidimutans</name>
    <dbReference type="NCBI Taxonomy" id="1763828"/>
    <lineage>
        <taxon>Bacteria</taxon>
        <taxon>Pseudomonadati</taxon>
        <taxon>Pseudomonadota</taxon>
        <taxon>Alphaproteobacteria</taxon>
        <taxon>Sphingomonadales</taxon>
        <taxon>Sphingomonadaceae</taxon>
        <taxon>Hankyongella</taxon>
    </lineage>
</organism>
<keyword evidence="3" id="KW-1185">Reference proteome</keyword>
<keyword evidence="1" id="KW-1133">Transmembrane helix</keyword>
<dbReference type="AlphaFoldDB" id="A0A4D7C7J7"/>
<name>A0A4D7C7J7_9SPHN</name>
<evidence type="ECO:0000313" key="2">
    <source>
        <dbReference type="EMBL" id="QCI79218.1"/>
    </source>
</evidence>
<dbReference type="Proteomes" id="UP000298714">
    <property type="component" value="Chromosome"/>
</dbReference>